<dbReference type="Proteomes" id="UP001152519">
    <property type="component" value="Unassembled WGS sequence"/>
</dbReference>
<dbReference type="EMBL" id="CAJSLV010000090">
    <property type="protein sequence ID" value="CAG6397584.1"/>
    <property type="molecule type" value="Genomic_DNA"/>
</dbReference>
<sequence length="228" mass="25446">MGSNLPATQRNVAMSQQLLRQLDSRYSDSELMRLTAPHVLLTFMRVRSGLTPAEIALKLKDCGAPLSPSGVQRMLSMDAGFPWRTVMHTALILGAEQAEIELLRTVWEGQRARRQLSAARVIRGREPDPIECATSGEFVEKLNDVLVWAGEPSLRQLADASGGQLRRSTICDMLNAANLPKEATMVRFLETCGIADIATWTVTWRRLRIKQRKRSNALRNLPPPSTRS</sequence>
<dbReference type="RefSeq" id="WP_251497923.1">
    <property type="nucleotide sequence ID" value="NZ_CAJSLV010000090.1"/>
</dbReference>
<gene>
    <name evidence="1" type="ORF">SCOCK_580010</name>
</gene>
<evidence type="ECO:0000313" key="2">
    <source>
        <dbReference type="Proteomes" id="UP001152519"/>
    </source>
</evidence>
<dbReference type="AlphaFoldDB" id="A0A9W4GWC5"/>
<organism evidence="1 2">
    <name type="scientific">Actinacidiphila cocklensis</name>
    <dbReference type="NCBI Taxonomy" id="887465"/>
    <lineage>
        <taxon>Bacteria</taxon>
        <taxon>Bacillati</taxon>
        <taxon>Actinomycetota</taxon>
        <taxon>Actinomycetes</taxon>
        <taxon>Kitasatosporales</taxon>
        <taxon>Streptomycetaceae</taxon>
        <taxon>Actinacidiphila</taxon>
    </lineage>
</organism>
<keyword evidence="2" id="KW-1185">Reference proteome</keyword>
<protein>
    <submittedName>
        <fullName evidence="1">Uncharacterized protein</fullName>
    </submittedName>
</protein>
<name>A0A9W4GWC5_9ACTN</name>
<comment type="caution">
    <text evidence="1">The sequence shown here is derived from an EMBL/GenBank/DDBJ whole genome shotgun (WGS) entry which is preliminary data.</text>
</comment>
<evidence type="ECO:0000313" key="1">
    <source>
        <dbReference type="EMBL" id="CAG6397584.1"/>
    </source>
</evidence>
<proteinExistence type="predicted"/>
<accession>A0A9W4GWC5</accession>
<reference evidence="1" key="1">
    <citation type="submission" date="2021-05" db="EMBL/GenBank/DDBJ databases">
        <authorList>
            <person name="Arsene-Ploetze F."/>
        </authorList>
    </citation>
    <scope>NUCLEOTIDE SEQUENCE</scope>
    <source>
        <strain evidence="1">DSM 42138</strain>
    </source>
</reference>